<feature type="domain" description="Methyltransferase" evidence="2">
    <location>
        <begin position="43"/>
        <end position="137"/>
    </location>
</feature>
<dbReference type="PANTHER" id="PTHR43861">
    <property type="entry name" value="TRANS-ACONITATE 2-METHYLTRANSFERASE-RELATED"/>
    <property type="match status" value="1"/>
</dbReference>
<dbReference type="EMBL" id="JAGSOJ010000006">
    <property type="protein sequence ID" value="MCM1992455.1"/>
    <property type="molecule type" value="Genomic_DNA"/>
</dbReference>
<dbReference type="RefSeq" id="WP_250861621.1">
    <property type="nucleotide sequence ID" value="NZ_JAGSOJ010000006.1"/>
</dbReference>
<comment type="caution">
    <text evidence="3">The sequence shown here is derived from an EMBL/GenBank/DDBJ whole genome shotgun (WGS) entry which is preliminary data.</text>
</comment>
<dbReference type="SUPFAM" id="SSF53335">
    <property type="entry name" value="S-adenosyl-L-methionine-dependent methyltransferases"/>
    <property type="match status" value="1"/>
</dbReference>
<accession>A0A9J6P6S8</accession>
<proteinExistence type="predicted"/>
<protein>
    <submittedName>
        <fullName evidence="3">Class I SAM-dependent methyltransferase</fullName>
    </submittedName>
</protein>
<organism evidence="3 4">
    <name type="scientific">Oceanirhabdus seepicola</name>
    <dbReference type="NCBI Taxonomy" id="2828781"/>
    <lineage>
        <taxon>Bacteria</taxon>
        <taxon>Bacillati</taxon>
        <taxon>Bacillota</taxon>
        <taxon>Clostridia</taxon>
        <taxon>Eubacteriales</taxon>
        <taxon>Clostridiaceae</taxon>
        <taxon>Oceanirhabdus</taxon>
    </lineage>
</organism>
<dbReference type="Gene3D" id="2.20.25.110">
    <property type="entry name" value="S-adenosyl-L-methionine-dependent methyltransferases"/>
    <property type="match status" value="1"/>
</dbReference>
<evidence type="ECO:0000313" key="3">
    <source>
        <dbReference type="EMBL" id="MCM1992455.1"/>
    </source>
</evidence>
<evidence type="ECO:0000259" key="2">
    <source>
        <dbReference type="Pfam" id="PF13649"/>
    </source>
</evidence>
<dbReference type="CDD" id="cd02440">
    <property type="entry name" value="AdoMet_MTases"/>
    <property type="match status" value="1"/>
</dbReference>
<dbReference type="AlphaFoldDB" id="A0A9J6P6S8"/>
<keyword evidence="4" id="KW-1185">Reference proteome</keyword>
<keyword evidence="1" id="KW-0808">Transferase</keyword>
<dbReference type="Pfam" id="PF13649">
    <property type="entry name" value="Methyltransf_25"/>
    <property type="match status" value="1"/>
</dbReference>
<dbReference type="InterPro" id="IPR029063">
    <property type="entry name" value="SAM-dependent_MTases_sf"/>
</dbReference>
<reference evidence="3" key="1">
    <citation type="journal article" date="2021" name="mSystems">
        <title>Bacteria and Archaea Synergistically Convert Glycine Betaine to Biogenic Methane in the Formosa Cold Seep of the South China Sea.</title>
        <authorList>
            <person name="Li L."/>
            <person name="Zhang W."/>
            <person name="Zhang S."/>
            <person name="Song L."/>
            <person name="Sun Q."/>
            <person name="Zhang H."/>
            <person name="Xiang H."/>
            <person name="Dong X."/>
        </authorList>
    </citation>
    <scope>NUCLEOTIDE SEQUENCE</scope>
    <source>
        <strain evidence="3">ZWT</strain>
    </source>
</reference>
<dbReference type="Proteomes" id="UP001056429">
    <property type="component" value="Unassembled WGS sequence"/>
</dbReference>
<dbReference type="GO" id="GO:0008168">
    <property type="term" value="F:methyltransferase activity"/>
    <property type="evidence" value="ECO:0007669"/>
    <property type="project" value="UniProtKB-KW"/>
</dbReference>
<reference evidence="3" key="2">
    <citation type="submission" date="2021-04" db="EMBL/GenBank/DDBJ databases">
        <authorList>
            <person name="Dong X."/>
        </authorList>
    </citation>
    <scope>NUCLEOTIDE SEQUENCE</scope>
    <source>
        <strain evidence="3">ZWT</strain>
    </source>
</reference>
<name>A0A9J6P6S8_9CLOT</name>
<evidence type="ECO:0000313" key="4">
    <source>
        <dbReference type="Proteomes" id="UP001056429"/>
    </source>
</evidence>
<dbReference type="GO" id="GO:0032259">
    <property type="term" value="P:methylation"/>
    <property type="evidence" value="ECO:0007669"/>
    <property type="project" value="UniProtKB-KW"/>
</dbReference>
<dbReference type="InterPro" id="IPR041698">
    <property type="entry name" value="Methyltransf_25"/>
</dbReference>
<gene>
    <name evidence="3" type="ORF">KDK92_22305</name>
</gene>
<dbReference type="Gene3D" id="3.40.50.150">
    <property type="entry name" value="Vaccinia Virus protein VP39"/>
    <property type="match status" value="1"/>
</dbReference>
<evidence type="ECO:0000256" key="1">
    <source>
        <dbReference type="ARBA" id="ARBA00022679"/>
    </source>
</evidence>
<keyword evidence="3" id="KW-0489">Methyltransferase</keyword>
<sequence length="246" mass="29242">MICYNRLAEIYDQLIYEDIDYNNIGNFIMNQMEQLDINKKKYLDLACGTGNLTASIGENFNSVYGLDLSQDMLCKAEDKLRDNKLNHKLFCMDITDFYINDKVDLVTSCLDSTNYIIEEKKLINYFKCVYNVLNEKGIFVFDINSEYKLKEILGNNTYTYDEEDVFYVWENEIENECINMYLTFFIKNGQVYERFDEEHLERIYSVNMMESILKSCGFDIIKIRDNYSENKVTETTERIVFVVKKR</sequence>